<reference evidence="3" key="1">
    <citation type="submission" date="2016-10" db="EMBL/GenBank/DDBJ databases">
        <authorList>
            <person name="Varghese N."/>
            <person name="Submissions S."/>
        </authorList>
    </citation>
    <scope>NUCLEOTIDE SEQUENCE [LARGE SCALE GENOMIC DNA]</scope>
    <source>
        <strain evidence="3">LP51</strain>
    </source>
</reference>
<evidence type="ECO:0000313" key="2">
    <source>
        <dbReference type="EMBL" id="SFH38396.1"/>
    </source>
</evidence>
<keyword evidence="1" id="KW-0812">Transmembrane</keyword>
<evidence type="ECO:0000313" key="3">
    <source>
        <dbReference type="Proteomes" id="UP000198724"/>
    </source>
</evidence>
<dbReference type="Proteomes" id="UP000198724">
    <property type="component" value="Unassembled WGS sequence"/>
</dbReference>
<feature type="transmembrane region" description="Helical" evidence="1">
    <location>
        <begin position="5"/>
        <end position="23"/>
    </location>
</feature>
<keyword evidence="3" id="KW-1185">Reference proteome</keyword>
<dbReference type="STRING" id="1436961.SAMN05421739_11522"/>
<keyword evidence="1" id="KW-0472">Membrane</keyword>
<name>A0A1I2ZLC4_9BACT</name>
<gene>
    <name evidence="2" type="ORF">SAMN05421739_11522</name>
</gene>
<dbReference type="SUPFAM" id="SSF101898">
    <property type="entry name" value="NHL repeat"/>
    <property type="match status" value="1"/>
</dbReference>
<keyword evidence="1" id="KW-1133">Transmembrane helix</keyword>
<dbReference type="RefSeq" id="WP_092105643.1">
    <property type="nucleotide sequence ID" value="NZ_FOOT01000015.1"/>
</dbReference>
<proteinExistence type="predicted"/>
<sequence>MPKRLVLIFVGFVILASLIFYGFNRWKASQEKVDLWTLVPEDAALVVETNNHQQLLEHLRETNLWESVAMLPATASLSDNLTYLDSVAPGNQRLDRFLNEKHILTSLHVEGGAETRFVFYVPVNSVGELRFMRTLAENINKSDTYEQRTRDYQGHLLTSVANKRNGSSFTYFTFHNNIILSSSPALVEEIVRRASRGTPASVAADFSNVNYLSQPDVYANVFVNYRALPDLLGLFLEKDLMPQVRYLSSLCQSGMLELKLRQNRIFLNGFSVPERLKNSLHNTMQPQKPQPLGIRGYLPNNTAMMLHFGLQDVSKLRQGQGPTLVLADSLSRGLSKEAAVVYLESNSIAQSPEKLIYTHTVNPARAQRLLSNLAASQQEKPYIEKYGKYTIQLLDVPNLPEQLLGRVFKGFEQTYAVQLDDYLVMAEEAVTLRHLLDDIAKGETWSESGVQKAFLEEAQHEANLSFFLSNANAWYLLNRYTREDEREDLLQNATLIKRFAQVGLQFSLVENDGRYYTSLVIRRPDQIKPDSQDGFEEVESIALNNRIDTQPFPVQNAVTRAREVVVQDSANVLINITDQGRRGWTDSLSTALRSDIKQIEYGADKKLRYLFITGNRIHAINNQGAPLVNFPFNLPDTVDLQHLAVFDYEKDGNYRLLVDDSYGNLYMFNMQGAAVQGWQPRRMDYRLSASPQHVRVGGQDVVLVSLQNGYIYALSRTGDTYPGFPIDLKVPLTSGLTVKAGADLRRTEVTAVTRYGNVITFNLQGRVLQQQQLHRPSKRAMFDLVPESSNGRSAVIVRQEMGKVAIFDQDLKELFEKRYVTSAPKIVQYFRFGSVNRIYAITETGPGKTYLYDANGRLIGGRSLETNNPVTIYYNDITHDYTLYYTSGKELKKLRFRVGE</sequence>
<dbReference type="OrthoDB" id="1093345at2"/>
<organism evidence="2 3">
    <name type="scientific">Pontibacter chinhatensis</name>
    <dbReference type="NCBI Taxonomy" id="1436961"/>
    <lineage>
        <taxon>Bacteria</taxon>
        <taxon>Pseudomonadati</taxon>
        <taxon>Bacteroidota</taxon>
        <taxon>Cytophagia</taxon>
        <taxon>Cytophagales</taxon>
        <taxon>Hymenobacteraceae</taxon>
        <taxon>Pontibacter</taxon>
    </lineage>
</organism>
<evidence type="ECO:0008006" key="4">
    <source>
        <dbReference type="Google" id="ProtNLM"/>
    </source>
</evidence>
<dbReference type="EMBL" id="FOOT01000015">
    <property type="protein sequence ID" value="SFH38396.1"/>
    <property type="molecule type" value="Genomic_DNA"/>
</dbReference>
<accession>A0A1I2ZLC4</accession>
<protein>
    <recommendedName>
        <fullName evidence="4">Outer membrane protein assembly factor BamB, contains PQQ-like beta-propeller repeat</fullName>
    </recommendedName>
</protein>
<dbReference type="AlphaFoldDB" id="A0A1I2ZLC4"/>
<evidence type="ECO:0000256" key="1">
    <source>
        <dbReference type="SAM" id="Phobius"/>
    </source>
</evidence>